<gene>
    <name evidence="3" type="ORF">EXIGLDRAFT_719790</name>
</gene>
<feature type="transmembrane region" description="Helical" evidence="2">
    <location>
        <begin position="111"/>
        <end position="130"/>
    </location>
</feature>
<organism evidence="3 4">
    <name type="scientific">Exidia glandulosa HHB12029</name>
    <dbReference type="NCBI Taxonomy" id="1314781"/>
    <lineage>
        <taxon>Eukaryota</taxon>
        <taxon>Fungi</taxon>
        <taxon>Dikarya</taxon>
        <taxon>Basidiomycota</taxon>
        <taxon>Agaricomycotina</taxon>
        <taxon>Agaricomycetes</taxon>
        <taxon>Auriculariales</taxon>
        <taxon>Exidiaceae</taxon>
        <taxon>Exidia</taxon>
    </lineage>
</organism>
<keyword evidence="2" id="KW-1133">Transmembrane helix</keyword>
<dbReference type="AlphaFoldDB" id="A0A165GSQ8"/>
<feature type="transmembrane region" description="Helical" evidence="2">
    <location>
        <begin position="150"/>
        <end position="170"/>
    </location>
</feature>
<evidence type="ECO:0000256" key="2">
    <source>
        <dbReference type="SAM" id="Phobius"/>
    </source>
</evidence>
<feature type="transmembrane region" description="Helical" evidence="2">
    <location>
        <begin position="360"/>
        <end position="381"/>
    </location>
</feature>
<feature type="region of interest" description="Disordered" evidence="1">
    <location>
        <begin position="390"/>
        <end position="411"/>
    </location>
</feature>
<evidence type="ECO:0000313" key="4">
    <source>
        <dbReference type="Proteomes" id="UP000077266"/>
    </source>
</evidence>
<keyword evidence="4" id="KW-1185">Reference proteome</keyword>
<feature type="transmembrane region" description="Helical" evidence="2">
    <location>
        <begin position="328"/>
        <end position="348"/>
    </location>
</feature>
<name>A0A165GSQ8_EXIGL</name>
<dbReference type="InParanoid" id="A0A165GSQ8"/>
<reference evidence="3 4" key="1">
    <citation type="journal article" date="2016" name="Mol. Biol. Evol.">
        <title>Comparative Genomics of Early-Diverging Mushroom-Forming Fungi Provides Insights into the Origins of Lignocellulose Decay Capabilities.</title>
        <authorList>
            <person name="Nagy L.G."/>
            <person name="Riley R."/>
            <person name="Tritt A."/>
            <person name="Adam C."/>
            <person name="Daum C."/>
            <person name="Floudas D."/>
            <person name="Sun H."/>
            <person name="Yadav J.S."/>
            <person name="Pangilinan J."/>
            <person name="Larsson K.H."/>
            <person name="Matsuura K."/>
            <person name="Barry K."/>
            <person name="Labutti K."/>
            <person name="Kuo R."/>
            <person name="Ohm R.A."/>
            <person name="Bhattacharya S.S."/>
            <person name="Shirouzu T."/>
            <person name="Yoshinaga Y."/>
            <person name="Martin F.M."/>
            <person name="Grigoriev I.V."/>
            <person name="Hibbett D.S."/>
        </authorList>
    </citation>
    <scope>NUCLEOTIDE SEQUENCE [LARGE SCALE GENOMIC DNA]</scope>
    <source>
        <strain evidence="3 4">HHB12029</strain>
    </source>
</reference>
<keyword evidence="2" id="KW-0472">Membrane</keyword>
<keyword evidence="2" id="KW-0812">Transmembrane</keyword>
<protein>
    <submittedName>
        <fullName evidence="3">Uncharacterized protein</fullName>
    </submittedName>
</protein>
<accession>A0A165GSQ8</accession>
<dbReference type="OrthoDB" id="3246001at2759"/>
<proteinExistence type="predicted"/>
<dbReference type="Proteomes" id="UP000077266">
    <property type="component" value="Unassembled WGS sequence"/>
</dbReference>
<evidence type="ECO:0000256" key="1">
    <source>
        <dbReference type="SAM" id="MobiDB-lite"/>
    </source>
</evidence>
<evidence type="ECO:0000313" key="3">
    <source>
        <dbReference type="EMBL" id="KZV90961.1"/>
    </source>
</evidence>
<dbReference type="EMBL" id="KV426037">
    <property type="protein sequence ID" value="KZV90961.1"/>
    <property type="molecule type" value="Genomic_DNA"/>
</dbReference>
<sequence>MQRGDRVRIRAPISTTGIAAHAAGIVSAPALVHNSAHSELQVGVKFGSEVNEKAATGPGQRRRALVVSTSTTMSTSASTSASSSLGAAGQGGNASLPAPISLSPLTNVSKLQTYLPTGTWITFTALQTLAFALSPSVEPLPGRNCNNSEFVALIVFTALSAVFAAVQPLIKSFVLDDKNCILYPPPVGVKIADTARDDITGATFPYRDTSQRVLWPYPDPAFTAKKPNDRRWTRQGSYVLVMVFHKDVQFIVGNEGWLSKLVARFKPSKNIGSLLPRMSDDDPALMNPPVHTPATIGGELKHLPTLKPHWSGMMNGPKTQYVDFSRQAFLHSLVSVTSFLALSLLSTQVTGCFYPKIPDWTPIVVQVVVLAVVSALACFFVDDRAADPKPCLPDADDPTSSPTTPDLEKGMRTADAEEEYMIPPILRHLVEETMWVRAAPSA</sequence>